<evidence type="ECO:0000313" key="1">
    <source>
        <dbReference type="EMBL" id="JAE37057.1"/>
    </source>
</evidence>
<dbReference type="EMBL" id="GBRH01160839">
    <property type="protein sequence ID" value="JAE37057.1"/>
    <property type="molecule type" value="Transcribed_RNA"/>
</dbReference>
<proteinExistence type="predicted"/>
<reference evidence="1" key="2">
    <citation type="journal article" date="2015" name="Data Brief">
        <title>Shoot transcriptome of the giant reed, Arundo donax.</title>
        <authorList>
            <person name="Barrero R.A."/>
            <person name="Guerrero F.D."/>
            <person name="Moolhuijzen P."/>
            <person name="Goolsby J.A."/>
            <person name="Tidwell J."/>
            <person name="Bellgard S.E."/>
            <person name="Bellgard M.I."/>
        </authorList>
    </citation>
    <scope>NUCLEOTIDE SEQUENCE</scope>
    <source>
        <tissue evidence="1">Shoot tissue taken approximately 20 cm above the soil surface</tissue>
    </source>
</reference>
<dbReference type="PROSITE" id="PS51257">
    <property type="entry name" value="PROKAR_LIPOPROTEIN"/>
    <property type="match status" value="1"/>
</dbReference>
<name>A0A0A9HJW9_ARUDO</name>
<organism evidence="1">
    <name type="scientific">Arundo donax</name>
    <name type="common">Giant reed</name>
    <name type="synonym">Donax arundinaceus</name>
    <dbReference type="NCBI Taxonomy" id="35708"/>
    <lineage>
        <taxon>Eukaryota</taxon>
        <taxon>Viridiplantae</taxon>
        <taxon>Streptophyta</taxon>
        <taxon>Embryophyta</taxon>
        <taxon>Tracheophyta</taxon>
        <taxon>Spermatophyta</taxon>
        <taxon>Magnoliopsida</taxon>
        <taxon>Liliopsida</taxon>
        <taxon>Poales</taxon>
        <taxon>Poaceae</taxon>
        <taxon>PACMAD clade</taxon>
        <taxon>Arundinoideae</taxon>
        <taxon>Arundineae</taxon>
        <taxon>Arundo</taxon>
    </lineage>
</organism>
<accession>A0A0A9HJW9</accession>
<reference evidence="1" key="1">
    <citation type="submission" date="2014-09" db="EMBL/GenBank/DDBJ databases">
        <authorList>
            <person name="Magalhaes I.L.F."/>
            <person name="Oliveira U."/>
            <person name="Santos F.R."/>
            <person name="Vidigal T.H.D.A."/>
            <person name="Brescovit A.D."/>
            <person name="Santos A.J."/>
        </authorList>
    </citation>
    <scope>NUCLEOTIDE SEQUENCE</scope>
    <source>
        <tissue evidence="1">Shoot tissue taken approximately 20 cm above the soil surface</tissue>
    </source>
</reference>
<dbReference type="AlphaFoldDB" id="A0A0A9HJW9"/>
<protein>
    <submittedName>
        <fullName evidence="1">Uncharacterized protein</fullName>
    </submittedName>
</protein>
<sequence>MTMVLRSLLVTTYALSYYGVFGCRNKGG</sequence>